<accession>A0A240EKH3</accession>
<protein>
    <submittedName>
        <fullName evidence="1">Uncharacterized protein</fullName>
    </submittedName>
</protein>
<proteinExistence type="predicted"/>
<dbReference type="Proteomes" id="UP000219336">
    <property type="component" value="Unassembled WGS sequence"/>
</dbReference>
<reference evidence="2" key="1">
    <citation type="submission" date="2016-06" db="EMBL/GenBank/DDBJ databases">
        <authorList>
            <person name="Rodrigo-Torres L."/>
            <person name="Arahal R.D."/>
            <person name="Lucena T."/>
        </authorList>
    </citation>
    <scope>NUCLEOTIDE SEQUENCE [LARGE SCALE GENOMIC DNA]</scope>
    <source>
        <strain evidence="2">CECT8203</strain>
    </source>
</reference>
<name>A0A240EKH3_9VIBR</name>
<dbReference type="AlphaFoldDB" id="A0A240EKH3"/>
<evidence type="ECO:0000313" key="2">
    <source>
        <dbReference type="Proteomes" id="UP000219336"/>
    </source>
</evidence>
<evidence type="ECO:0000313" key="1">
    <source>
        <dbReference type="EMBL" id="SNX49144.1"/>
    </source>
</evidence>
<gene>
    <name evidence="1" type="ORF">VTH8203_02787</name>
</gene>
<keyword evidence="2" id="KW-1185">Reference proteome</keyword>
<dbReference type="EMBL" id="OANU01000047">
    <property type="protein sequence ID" value="SNX49144.1"/>
    <property type="molecule type" value="Genomic_DNA"/>
</dbReference>
<organism evidence="1 2">
    <name type="scientific">Vibrio thalassae</name>
    <dbReference type="NCBI Taxonomy" id="1243014"/>
    <lineage>
        <taxon>Bacteria</taxon>
        <taxon>Pseudomonadati</taxon>
        <taxon>Pseudomonadota</taxon>
        <taxon>Gammaproteobacteria</taxon>
        <taxon>Vibrionales</taxon>
        <taxon>Vibrionaceae</taxon>
        <taxon>Vibrio</taxon>
    </lineage>
</organism>
<sequence length="32" mass="3963">MIRFVQSILFELIQVIKRKRNFSDIQTMMGYR</sequence>